<evidence type="ECO:0000313" key="10">
    <source>
        <dbReference type="EMBL" id="CAH2029840.1"/>
    </source>
</evidence>
<dbReference type="InterPro" id="IPR016032">
    <property type="entry name" value="Sig_transdc_resp-reg_C-effctor"/>
</dbReference>
<protein>
    <submittedName>
        <fullName evidence="10">Two component transcriptional regulator, winged helix family</fullName>
    </submittedName>
</protein>
<reference evidence="10 11" key="1">
    <citation type="submission" date="2022-03" db="EMBL/GenBank/DDBJ databases">
        <authorList>
            <person name="Koch H."/>
        </authorList>
    </citation>
    <scope>NUCLEOTIDE SEQUENCE [LARGE SCALE GENOMIC DNA]</scope>
    <source>
        <strain evidence="10 11">G1</strain>
    </source>
</reference>
<dbReference type="PROSITE" id="PS51755">
    <property type="entry name" value="OMPR_PHOB"/>
    <property type="match status" value="1"/>
</dbReference>
<keyword evidence="4 7" id="KW-0238">DNA-binding</keyword>
<evidence type="ECO:0000256" key="5">
    <source>
        <dbReference type="ARBA" id="ARBA00023163"/>
    </source>
</evidence>
<keyword evidence="11" id="KW-1185">Reference proteome</keyword>
<evidence type="ECO:0000256" key="6">
    <source>
        <dbReference type="PROSITE-ProRule" id="PRU00169"/>
    </source>
</evidence>
<dbReference type="InterPro" id="IPR001867">
    <property type="entry name" value="OmpR/PhoB-type_DNA-bd"/>
</dbReference>
<name>A0ABN8HBE4_9BACT</name>
<evidence type="ECO:0000259" key="9">
    <source>
        <dbReference type="PROSITE" id="PS51755"/>
    </source>
</evidence>
<dbReference type="Pfam" id="PF00486">
    <property type="entry name" value="Trans_reg_C"/>
    <property type="match status" value="1"/>
</dbReference>
<evidence type="ECO:0000256" key="1">
    <source>
        <dbReference type="ARBA" id="ARBA00022553"/>
    </source>
</evidence>
<dbReference type="Gene3D" id="1.10.10.10">
    <property type="entry name" value="Winged helix-like DNA-binding domain superfamily/Winged helix DNA-binding domain"/>
    <property type="match status" value="1"/>
</dbReference>
<evidence type="ECO:0000256" key="4">
    <source>
        <dbReference type="ARBA" id="ARBA00023125"/>
    </source>
</evidence>
<dbReference type="InterPro" id="IPR001789">
    <property type="entry name" value="Sig_transdc_resp-reg_receiver"/>
</dbReference>
<proteinExistence type="predicted"/>
<feature type="domain" description="OmpR/PhoB-type" evidence="9">
    <location>
        <begin position="135"/>
        <end position="238"/>
    </location>
</feature>
<dbReference type="CDD" id="cd00383">
    <property type="entry name" value="trans_reg_C"/>
    <property type="match status" value="1"/>
</dbReference>
<evidence type="ECO:0000259" key="8">
    <source>
        <dbReference type="PROSITE" id="PS50110"/>
    </source>
</evidence>
<feature type="modified residue" description="4-aspartylphosphate" evidence="6">
    <location>
        <position position="56"/>
    </location>
</feature>
<gene>
    <name evidence="10" type="ORF">GEAMG1_0018</name>
</gene>
<dbReference type="InterPro" id="IPR036388">
    <property type="entry name" value="WH-like_DNA-bd_sf"/>
</dbReference>
<keyword evidence="3" id="KW-0805">Transcription regulation</keyword>
<dbReference type="EMBL" id="OW150024">
    <property type="protein sequence ID" value="CAH2029840.1"/>
    <property type="molecule type" value="Genomic_DNA"/>
</dbReference>
<accession>A0ABN8HBE4</accession>
<dbReference type="InterPro" id="IPR011006">
    <property type="entry name" value="CheY-like_superfamily"/>
</dbReference>
<dbReference type="PROSITE" id="PS50110">
    <property type="entry name" value="RESPONSE_REGULATORY"/>
    <property type="match status" value="1"/>
</dbReference>
<feature type="DNA-binding region" description="OmpR/PhoB-type" evidence="7">
    <location>
        <begin position="135"/>
        <end position="238"/>
    </location>
</feature>
<dbReference type="Gene3D" id="3.40.50.2300">
    <property type="match status" value="1"/>
</dbReference>
<dbReference type="SMART" id="SM00862">
    <property type="entry name" value="Trans_reg_C"/>
    <property type="match status" value="1"/>
</dbReference>
<dbReference type="Proteomes" id="UP001295463">
    <property type="component" value="Chromosome"/>
</dbReference>
<evidence type="ECO:0000256" key="2">
    <source>
        <dbReference type="ARBA" id="ARBA00023012"/>
    </source>
</evidence>
<keyword evidence="1 6" id="KW-0597">Phosphoprotein</keyword>
<dbReference type="RefSeq" id="WP_305730821.1">
    <property type="nucleotide sequence ID" value="NZ_OW150024.1"/>
</dbReference>
<evidence type="ECO:0000256" key="7">
    <source>
        <dbReference type="PROSITE-ProRule" id="PRU01091"/>
    </source>
</evidence>
<dbReference type="Pfam" id="PF00072">
    <property type="entry name" value="Response_reg"/>
    <property type="match status" value="1"/>
</dbReference>
<dbReference type="SUPFAM" id="SSF52172">
    <property type="entry name" value="CheY-like"/>
    <property type="match status" value="1"/>
</dbReference>
<evidence type="ECO:0000313" key="11">
    <source>
        <dbReference type="Proteomes" id="UP001295463"/>
    </source>
</evidence>
<sequence length="243" mass="26843">MEPDRAANVLIVEDNFELRESMVEYLALAGFATVGVGSAAEFYKELDNDWSVVVVDVGLPDQSGYVLVEYIRNNTAMSVIILTARNAPEDRVRGYDAGADLYMAKPVDGRELVAAIHNVMQRRRERAVGAGDPKMPQPFQRHWALDRAAWQLVAPDGACIELTGKEMRFIELLATIPVAAATPVPRSSLLMDLYNRHDSYSSRALDALVRRLRGKVGLATGEAQPIKTVHAEGYRFSADLKVI</sequence>
<keyword evidence="5" id="KW-0804">Transcription</keyword>
<feature type="domain" description="Response regulatory" evidence="8">
    <location>
        <begin position="8"/>
        <end position="120"/>
    </location>
</feature>
<dbReference type="InterPro" id="IPR039420">
    <property type="entry name" value="WalR-like"/>
</dbReference>
<keyword evidence="2" id="KW-0902">Two-component regulatory system</keyword>
<dbReference type="PANTHER" id="PTHR48111:SF1">
    <property type="entry name" value="TWO-COMPONENT RESPONSE REGULATOR ORR33"/>
    <property type="match status" value="1"/>
</dbReference>
<evidence type="ECO:0000256" key="3">
    <source>
        <dbReference type="ARBA" id="ARBA00023015"/>
    </source>
</evidence>
<dbReference type="PANTHER" id="PTHR48111">
    <property type="entry name" value="REGULATOR OF RPOS"/>
    <property type="match status" value="1"/>
</dbReference>
<dbReference type="SMART" id="SM00448">
    <property type="entry name" value="REC"/>
    <property type="match status" value="1"/>
</dbReference>
<dbReference type="SUPFAM" id="SSF46894">
    <property type="entry name" value="C-terminal effector domain of the bipartite response regulators"/>
    <property type="match status" value="1"/>
</dbReference>
<organism evidence="10 11">
    <name type="scientific">Trichlorobacter ammonificans</name>
    <dbReference type="NCBI Taxonomy" id="2916410"/>
    <lineage>
        <taxon>Bacteria</taxon>
        <taxon>Pseudomonadati</taxon>
        <taxon>Thermodesulfobacteriota</taxon>
        <taxon>Desulfuromonadia</taxon>
        <taxon>Geobacterales</taxon>
        <taxon>Geobacteraceae</taxon>
        <taxon>Trichlorobacter</taxon>
    </lineage>
</organism>